<keyword evidence="1" id="KW-0472">Membrane</keyword>
<sequence>MGFTAVIGQGVIYGSVIFGAAICGFFSMSASYSVPDVWWSGHQTSSHAKRRGKLQC</sequence>
<gene>
    <name evidence="2" type="ORF">H634G_11309</name>
</gene>
<reference evidence="3" key="1">
    <citation type="journal article" date="2014" name="BMC Genomics">
        <title>The genome sequence of the biocontrol fungus Metarhizium anisopliae and comparative genomics of Metarhizium species.</title>
        <authorList>
            <person name="Pattemore J.A."/>
            <person name="Hane J.K."/>
            <person name="Williams A.H."/>
            <person name="Wilson B.A."/>
            <person name="Stodart B.J."/>
            <person name="Ash G.J."/>
        </authorList>
    </citation>
    <scope>NUCLEOTIDE SEQUENCE [LARGE SCALE GENOMIC DNA]</scope>
    <source>
        <strain evidence="3">BRIP 53293</strain>
    </source>
</reference>
<dbReference type="EMBL" id="KE384832">
    <property type="protein sequence ID" value="KJK73459.1"/>
    <property type="molecule type" value="Genomic_DNA"/>
</dbReference>
<proteinExistence type="predicted"/>
<dbReference type="Proteomes" id="UP000054544">
    <property type="component" value="Unassembled WGS sequence"/>
</dbReference>
<protein>
    <submittedName>
        <fullName evidence="2">Uncharacterized protein</fullName>
    </submittedName>
</protein>
<feature type="transmembrane region" description="Helical" evidence="1">
    <location>
        <begin position="12"/>
        <end position="32"/>
    </location>
</feature>
<evidence type="ECO:0000313" key="2">
    <source>
        <dbReference type="EMBL" id="KJK73459.1"/>
    </source>
</evidence>
<keyword evidence="1" id="KW-0812">Transmembrane</keyword>
<keyword evidence="1" id="KW-1133">Transmembrane helix</keyword>
<dbReference type="AlphaFoldDB" id="A0A0D9NHK6"/>
<keyword evidence="3" id="KW-1185">Reference proteome</keyword>
<name>A0A0D9NHK6_METAN</name>
<evidence type="ECO:0000313" key="3">
    <source>
        <dbReference type="Proteomes" id="UP000054544"/>
    </source>
</evidence>
<accession>A0A0D9NHK6</accession>
<evidence type="ECO:0000256" key="1">
    <source>
        <dbReference type="SAM" id="Phobius"/>
    </source>
</evidence>
<organism evidence="2 3">
    <name type="scientific">Metarhizium anisopliae BRIP 53293</name>
    <dbReference type="NCBI Taxonomy" id="1291518"/>
    <lineage>
        <taxon>Eukaryota</taxon>
        <taxon>Fungi</taxon>
        <taxon>Dikarya</taxon>
        <taxon>Ascomycota</taxon>
        <taxon>Pezizomycotina</taxon>
        <taxon>Sordariomycetes</taxon>
        <taxon>Hypocreomycetidae</taxon>
        <taxon>Hypocreales</taxon>
        <taxon>Clavicipitaceae</taxon>
        <taxon>Metarhizium</taxon>
    </lineage>
</organism>